<feature type="transmembrane region" description="Helical" evidence="6">
    <location>
        <begin position="343"/>
        <end position="368"/>
    </location>
</feature>
<feature type="transmembrane region" description="Helical" evidence="6">
    <location>
        <begin position="275"/>
        <end position="291"/>
    </location>
</feature>
<evidence type="ECO:0000256" key="1">
    <source>
        <dbReference type="ARBA" id="ARBA00004141"/>
    </source>
</evidence>
<feature type="transmembrane region" description="Helical" evidence="6">
    <location>
        <begin position="470"/>
        <end position="495"/>
    </location>
</feature>
<dbReference type="PANTHER" id="PTHR23505:SF79">
    <property type="entry name" value="PROTEIN SPINSTER"/>
    <property type="match status" value="1"/>
</dbReference>
<feature type="domain" description="Major facilitator superfamily (MFS) profile" evidence="7">
    <location>
        <begin position="19"/>
        <end position="499"/>
    </location>
</feature>
<feature type="transmembrane region" description="Helical" evidence="6">
    <location>
        <begin position="86"/>
        <end position="104"/>
    </location>
</feature>
<keyword evidence="9" id="KW-1185">Reference proteome</keyword>
<evidence type="ECO:0000256" key="5">
    <source>
        <dbReference type="ARBA" id="ARBA00023136"/>
    </source>
</evidence>
<evidence type="ECO:0000313" key="8">
    <source>
        <dbReference type="EMBL" id="RIV85337.1"/>
    </source>
</evidence>
<keyword evidence="3 6" id="KW-0812">Transmembrane</keyword>
<keyword evidence="2" id="KW-0813">Transport</keyword>
<dbReference type="RefSeq" id="WP_119592964.1">
    <property type="nucleotide sequence ID" value="NZ_QXFM01000099.1"/>
</dbReference>
<feature type="transmembrane region" description="Helical" evidence="6">
    <location>
        <begin position="187"/>
        <end position="206"/>
    </location>
</feature>
<reference evidence="8 9" key="1">
    <citation type="submission" date="2018-08" db="EMBL/GenBank/DDBJ databases">
        <title>Erythrobacter zhengii sp.nov., a bacterium isolated from deep-sea sediment.</title>
        <authorList>
            <person name="Fang C."/>
            <person name="Wu Y.-H."/>
            <person name="Sun C."/>
            <person name="Wang H."/>
            <person name="Cheng H."/>
            <person name="Meng F.-X."/>
            <person name="Wang C.-S."/>
            <person name="Xu X.-W."/>
        </authorList>
    </citation>
    <scope>NUCLEOTIDE SEQUENCE [LARGE SCALE GENOMIC DNA]</scope>
    <source>
        <strain evidence="8 9">CCTCC AB 2015396</strain>
    </source>
</reference>
<proteinExistence type="predicted"/>
<accession>A0A3A1P846</accession>
<dbReference type="InterPro" id="IPR011701">
    <property type="entry name" value="MFS"/>
</dbReference>
<name>A0A3A1P846_9SPHN</name>
<dbReference type="Proteomes" id="UP000265366">
    <property type="component" value="Unassembled WGS sequence"/>
</dbReference>
<dbReference type="GO" id="GO:0022857">
    <property type="term" value="F:transmembrane transporter activity"/>
    <property type="evidence" value="ECO:0007669"/>
    <property type="project" value="InterPro"/>
</dbReference>
<evidence type="ECO:0000256" key="3">
    <source>
        <dbReference type="ARBA" id="ARBA00022692"/>
    </source>
</evidence>
<dbReference type="Gene3D" id="1.20.1250.20">
    <property type="entry name" value="MFS general substrate transporter like domains"/>
    <property type="match status" value="2"/>
</dbReference>
<comment type="subcellular location">
    <subcellularLocation>
        <location evidence="1">Membrane</location>
        <topology evidence="1">Multi-pass membrane protein</topology>
    </subcellularLocation>
</comment>
<sequence>MNGERLNPPARVPVYNWYALGVLALVYCTNFIDRQILSILANDIKADLAIDDAQLGFLYGTAFAVFYALLGIPLGRLADSTHRLRLLSFGLALWSAMTVLSGLARNYAQLALARVGVGVGEASANPCAYSLIADWFPAHMRARAIAIYSAGLFVGSGLSLWLGGYIVEGWNAAFPIDPPLGLRGWQAAFIVVGMPGLVLAAWLLTLREPERGAKAESAGAFRTFLGQCALIVPPFAAIGAAREGGRALAVNLAGAALIALICAALALLLGNVEQFVLIGIAYYAVFSWVSHTRRADPECHAQTWGSGAFRAIVGVYACTSYVGYSVTYWAAPYAERTFALGKAELGLLIGAPNALGGFLGILAGGWAADALLRYTVNGRVLVASAAVVLPVPLVLIGYTTDSQTLFLLCNVLTQLATASALGACASASQALVDEHMRGRASALFLLGPTLVGLCFGPFAVGLVSERTGDLGLGVMMSLLAAIPAGLCLLAGLRLYPAALAHISR</sequence>
<dbReference type="AlphaFoldDB" id="A0A3A1P846"/>
<dbReference type="CDD" id="cd17328">
    <property type="entry name" value="MFS_spinster_like"/>
    <property type="match status" value="1"/>
</dbReference>
<organism evidence="8 9">
    <name type="scientific">Aurantiacibacter xanthus</name>
    <dbReference type="NCBI Taxonomy" id="1784712"/>
    <lineage>
        <taxon>Bacteria</taxon>
        <taxon>Pseudomonadati</taxon>
        <taxon>Pseudomonadota</taxon>
        <taxon>Alphaproteobacteria</taxon>
        <taxon>Sphingomonadales</taxon>
        <taxon>Erythrobacteraceae</taxon>
        <taxon>Aurantiacibacter</taxon>
    </lineage>
</organism>
<dbReference type="EMBL" id="QXFM01000099">
    <property type="protein sequence ID" value="RIV85337.1"/>
    <property type="molecule type" value="Genomic_DNA"/>
</dbReference>
<feature type="transmembrane region" description="Helical" evidence="6">
    <location>
        <begin position="311"/>
        <end position="331"/>
    </location>
</feature>
<evidence type="ECO:0000256" key="2">
    <source>
        <dbReference type="ARBA" id="ARBA00022448"/>
    </source>
</evidence>
<feature type="transmembrane region" description="Helical" evidence="6">
    <location>
        <begin position="53"/>
        <end position="74"/>
    </location>
</feature>
<dbReference type="PROSITE" id="PS50850">
    <property type="entry name" value="MFS"/>
    <property type="match status" value="1"/>
</dbReference>
<dbReference type="InterPro" id="IPR020846">
    <property type="entry name" value="MFS_dom"/>
</dbReference>
<protein>
    <submittedName>
        <fullName evidence="8">MFS transporter</fullName>
    </submittedName>
</protein>
<dbReference type="SUPFAM" id="SSF103473">
    <property type="entry name" value="MFS general substrate transporter"/>
    <property type="match status" value="1"/>
</dbReference>
<feature type="transmembrane region" description="Helical" evidence="6">
    <location>
        <begin position="248"/>
        <end position="269"/>
    </location>
</feature>
<evidence type="ECO:0000259" key="7">
    <source>
        <dbReference type="PROSITE" id="PS50850"/>
    </source>
</evidence>
<feature type="transmembrane region" description="Helical" evidence="6">
    <location>
        <begin position="15"/>
        <end position="32"/>
    </location>
</feature>
<evidence type="ECO:0000256" key="4">
    <source>
        <dbReference type="ARBA" id="ARBA00022989"/>
    </source>
</evidence>
<dbReference type="InterPro" id="IPR036259">
    <property type="entry name" value="MFS_trans_sf"/>
</dbReference>
<evidence type="ECO:0000313" key="9">
    <source>
        <dbReference type="Proteomes" id="UP000265366"/>
    </source>
</evidence>
<comment type="caution">
    <text evidence="8">The sequence shown here is derived from an EMBL/GenBank/DDBJ whole genome shotgun (WGS) entry which is preliminary data.</text>
</comment>
<keyword evidence="5 6" id="KW-0472">Membrane</keyword>
<feature type="transmembrane region" description="Helical" evidence="6">
    <location>
        <begin position="145"/>
        <end position="167"/>
    </location>
</feature>
<keyword evidence="4 6" id="KW-1133">Transmembrane helix</keyword>
<dbReference type="GO" id="GO:0016020">
    <property type="term" value="C:membrane"/>
    <property type="evidence" value="ECO:0007669"/>
    <property type="project" value="UniProtKB-SubCell"/>
</dbReference>
<dbReference type="InterPro" id="IPR044770">
    <property type="entry name" value="MFS_spinster-like"/>
</dbReference>
<dbReference type="PANTHER" id="PTHR23505">
    <property type="entry name" value="SPINSTER"/>
    <property type="match status" value="1"/>
</dbReference>
<feature type="transmembrane region" description="Helical" evidence="6">
    <location>
        <begin position="443"/>
        <end position="464"/>
    </location>
</feature>
<dbReference type="OrthoDB" id="7400989at2"/>
<gene>
    <name evidence="8" type="ORF">D2V17_10745</name>
</gene>
<feature type="transmembrane region" description="Helical" evidence="6">
    <location>
        <begin position="380"/>
        <end position="399"/>
    </location>
</feature>
<dbReference type="Pfam" id="PF07690">
    <property type="entry name" value="MFS_1"/>
    <property type="match status" value="1"/>
</dbReference>
<evidence type="ECO:0000256" key="6">
    <source>
        <dbReference type="SAM" id="Phobius"/>
    </source>
</evidence>